<accession>A0A918ULU0</accession>
<dbReference type="InterPro" id="IPR036513">
    <property type="entry name" value="STAS_dom_sf"/>
</dbReference>
<dbReference type="Pfam" id="PF13466">
    <property type="entry name" value="STAS_2"/>
    <property type="match status" value="1"/>
</dbReference>
<proteinExistence type="predicted"/>
<protein>
    <recommendedName>
        <fullName evidence="2">STAS domain-containing protein</fullName>
    </recommendedName>
</protein>
<sequence length="137" mass="15024">MSTDPNQRGRGLRMTLERTPIIPDYFMTLALTGELDTGSIPALCELTSKVLAEGSRHLTMDLSEVTRCDGASFFTLLGIRQAIHHADGSLSLANPSRCVQFALAHTVLRNRLPLHDILAEEAPPDRGRPDSYPDSPQ</sequence>
<evidence type="ECO:0000259" key="2">
    <source>
        <dbReference type="PROSITE" id="PS50801"/>
    </source>
</evidence>
<organism evidence="3 4">
    <name type="scientific">Streptomyces poonensis</name>
    <dbReference type="NCBI Taxonomy" id="68255"/>
    <lineage>
        <taxon>Bacteria</taxon>
        <taxon>Bacillati</taxon>
        <taxon>Actinomycetota</taxon>
        <taxon>Actinomycetes</taxon>
        <taxon>Kitasatosporales</taxon>
        <taxon>Streptomycetaceae</taxon>
        <taxon>Streptomyces</taxon>
    </lineage>
</organism>
<feature type="domain" description="STAS" evidence="2">
    <location>
        <begin position="29"/>
        <end position="94"/>
    </location>
</feature>
<dbReference type="SUPFAM" id="SSF52091">
    <property type="entry name" value="SpoIIaa-like"/>
    <property type="match status" value="1"/>
</dbReference>
<dbReference type="InterPro" id="IPR002645">
    <property type="entry name" value="STAS_dom"/>
</dbReference>
<dbReference type="InterPro" id="IPR058548">
    <property type="entry name" value="MlaB-like_STAS"/>
</dbReference>
<dbReference type="Gene3D" id="3.30.750.24">
    <property type="entry name" value="STAS domain"/>
    <property type="match status" value="1"/>
</dbReference>
<dbReference type="RefSeq" id="WP_189862095.1">
    <property type="nucleotide sequence ID" value="NZ_BMVW01000009.1"/>
</dbReference>
<gene>
    <name evidence="3" type="ORF">GCM10010365_46690</name>
</gene>
<keyword evidence="4" id="KW-1185">Reference proteome</keyword>
<dbReference type="EMBL" id="BMVW01000009">
    <property type="protein sequence ID" value="GGZ20994.1"/>
    <property type="molecule type" value="Genomic_DNA"/>
</dbReference>
<feature type="region of interest" description="Disordered" evidence="1">
    <location>
        <begin position="118"/>
        <end position="137"/>
    </location>
</feature>
<comment type="caution">
    <text evidence="3">The sequence shown here is derived from an EMBL/GenBank/DDBJ whole genome shotgun (WGS) entry which is preliminary data.</text>
</comment>
<evidence type="ECO:0000313" key="4">
    <source>
        <dbReference type="Proteomes" id="UP000622166"/>
    </source>
</evidence>
<dbReference type="AlphaFoldDB" id="A0A918ULU0"/>
<reference evidence="3" key="1">
    <citation type="journal article" date="2014" name="Int. J. Syst. Evol. Microbiol.">
        <title>Complete genome sequence of Corynebacterium casei LMG S-19264T (=DSM 44701T), isolated from a smear-ripened cheese.</title>
        <authorList>
            <consortium name="US DOE Joint Genome Institute (JGI-PGF)"/>
            <person name="Walter F."/>
            <person name="Albersmeier A."/>
            <person name="Kalinowski J."/>
            <person name="Ruckert C."/>
        </authorList>
    </citation>
    <scope>NUCLEOTIDE SEQUENCE</scope>
    <source>
        <strain evidence="3">JCM 4815</strain>
    </source>
</reference>
<dbReference type="CDD" id="cd07043">
    <property type="entry name" value="STAS_anti-anti-sigma_factors"/>
    <property type="match status" value="1"/>
</dbReference>
<evidence type="ECO:0000313" key="3">
    <source>
        <dbReference type="EMBL" id="GGZ20994.1"/>
    </source>
</evidence>
<name>A0A918ULU0_9ACTN</name>
<dbReference type="PROSITE" id="PS50801">
    <property type="entry name" value="STAS"/>
    <property type="match status" value="1"/>
</dbReference>
<reference evidence="3" key="2">
    <citation type="submission" date="2020-09" db="EMBL/GenBank/DDBJ databases">
        <authorList>
            <person name="Sun Q."/>
            <person name="Ohkuma M."/>
        </authorList>
    </citation>
    <scope>NUCLEOTIDE SEQUENCE</scope>
    <source>
        <strain evidence="3">JCM 4815</strain>
    </source>
</reference>
<evidence type="ECO:0000256" key="1">
    <source>
        <dbReference type="SAM" id="MobiDB-lite"/>
    </source>
</evidence>
<dbReference type="Proteomes" id="UP000622166">
    <property type="component" value="Unassembled WGS sequence"/>
</dbReference>
<feature type="compositionally biased region" description="Basic and acidic residues" evidence="1">
    <location>
        <begin position="118"/>
        <end position="131"/>
    </location>
</feature>